<dbReference type="Pfam" id="PF03437">
    <property type="entry name" value="BtpA"/>
    <property type="match status" value="1"/>
</dbReference>
<dbReference type="SUPFAM" id="SSF51366">
    <property type="entry name" value="Ribulose-phoshate binding barrel"/>
    <property type="match status" value="1"/>
</dbReference>
<reference evidence="2 3" key="1">
    <citation type="submission" date="2020-08" db="EMBL/GenBank/DDBJ databases">
        <title>Genomic Encyclopedia of Type Strains, Phase IV (KMG-IV): sequencing the most valuable type-strain genomes for metagenomic binning, comparative biology and taxonomic classification.</title>
        <authorList>
            <person name="Goeker M."/>
        </authorList>
    </citation>
    <scope>NUCLEOTIDE SEQUENCE [LARGE SCALE GENOMIC DNA]</scope>
    <source>
        <strain evidence="2 3">DSM 5895</strain>
    </source>
</reference>
<evidence type="ECO:0000313" key="2">
    <source>
        <dbReference type="EMBL" id="MBB3770388.1"/>
    </source>
</evidence>
<dbReference type="PANTHER" id="PTHR21381">
    <property type="entry name" value="ZGC:162297"/>
    <property type="match status" value="1"/>
</dbReference>
<dbReference type="Gene3D" id="3.20.20.70">
    <property type="entry name" value="Aldolase class I"/>
    <property type="match status" value="1"/>
</dbReference>
<dbReference type="PANTHER" id="PTHR21381:SF3">
    <property type="entry name" value="SGC REGION PROTEIN SGCQ-RELATED"/>
    <property type="match status" value="1"/>
</dbReference>
<name>A0A839Z815_9HYPH</name>
<organism evidence="2 3">
    <name type="scientific">Ancylobacter tetraedralis</name>
    <dbReference type="NCBI Taxonomy" id="217068"/>
    <lineage>
        <taxon>Bacteria</taxon>
        <taxon>Pseudomonadati</taxon>
        <taxon>Pseudomonadota</taxon>
        <taxon>Alphaproteobacteria</taxon>
        <taxon>Hyphomicrobiales</taxon>
        <taxon>Xanthobacteraceae</taxon>
        <taxon>Ancylobacter</taxon>
    </lineage>
</organism>
<comment type="similarity">
    <text evidence="1">Belongs to the BtpA family.</text>
</comment>
<accession>A0A839Z815</accession>
<dbReference type="Proteomes" id="UP000533469">
    <property type="component" value="Unassembled WGS sequence"/>
</dbReference>
<dbReference type="InterPro" id="IPR011060">
    <property type="entry name" value="RibuloseP-bd_barrel"/>
</dbReference>
<dbReference type="AlphaFoldDB" id="A0A839Z815"/>
<dbReference type="RefSeq" id="WP_210286830.1">
    <property type="nucleotide sequence ID" value="NZ_JACICD010000001.1"/>
</dbReference>
<evidence type="ECO:0000256" key="1">
    <source>
        <dbReference type="ARBA" id="ARBA00006007"/>
    </source>
</evidence>
<dbReference type="EMBL" id="JACICD010000001">
    <property type="protein sequence ID" value="MBB3770388.1"/>
    <property type="molecule type" value="Genomic_DNA"/>
</dbReference>
<sequence length="251" mass="26698">MIVAALHLPDLSIDRDLSLAFLEDYVLANGEVFVGAGIRRIMLQDQTRQKGPASAETIAITAALGRALKQAYPEISLGIIVQAHDAVAPLAIAHATGAEFVRLKVFVGAAMTMEGAREALATEARTYRHQLRRDDIAILADVFDRTSVPLINVTPEEAAKGAVKLGADALVITGATFTESLERIGAAKRAGVHHPILIGGSVTAENIADTLAVADGAIVSTALMRKDTGRHERVLWDSGKTQQFMEAACLR</sequence>
<gene>
    <name evidence="2" type="ORF">FHS55_000974</name>
</gene>
<comment type="caution">
    <text evidence="2">The sequence shown here is derived from an EMBL/GenBank/DDBJ whole genome shotgun (WGS) entry which is preliminary data.</text>
</comment>
<dbReference type="InterPro" id="IPR005137">
    <property type="entry name" value="BtpA"/>
</dbReference>
<keyword evidence="3" id="KW-1185">Reference proteome</keyword>
<evidence type="ECO:0000313" key="3">
    <source>
        <dbReference type="Proteomes" id="UP000533469"/>
    </source>
</evidence>
<proteinExistence type="inferred from homology"/>
<dbReference type="InterPro" id="IPR013785">
    <property type="entry name" value="Aldolase_TIM"/>
</dbReference>
<protein>
    <submittedName>
        <fullName evidence="2">Uncharacterized protein</fullName>
    </submittedName>
</protein>